<evidence type="ECO:0000313" key="2">
    <source>
        <dbReference type="Proteomes" id="UP000702425"/>
    </source>
</evidence>
<dbReference type="EMBL" id="SRRZ01000175">
    <property type="protein sequence ID" value="NQE38062.1"/>
    <property type="molecule type" value="Genomic_DNA"/>
</dbReference>
<protein>
    <recommendedName>
        <fullName evidence="3">Transposase</fullName>
    </recommendedName>
</protein>
<dbReference type="Proteomes" id="UP000702425">
    <property type="component" value="Unassembled WGS sequence"/>
</dbReference>
<comment type="caution">
    <text evidence="1">The sequence shown here is derived from an EMBL/GenBank/DDBJ whole genome shotgun (WGS) entry which is preliminary data.</text>
</comment>
<organism evidence="1 2">
    <name type="scientific">Microcoleus asticus IPMA8</name>
    <dbReference type="NCBI Taxonomy" id="2563858"/>
    <lineage>
        <taxon>Bacteria</taxon>
        <taxon>Bacillati</taxon>
        <taxon>Cyanobacteriota</taxon>
        <taxon>Cyanophyceae</taxon>
        <taxon>Oscillatoriophycideae</taxon>
        <taxon>Oscillatoriales</taxon>
        <taxon>Microcoleaceae</taxon>
        <taxon>Microcoleus</taxon>
        <taxon>Microcoleus asticus</taxon>
    </lineage>
</organism>
<reference evidence="1 2" key="1">
    <citation type="journal article" date="2020" name="Sci. Rep.">
        <title>A novel cyanobacterial geosmin producer, revising GeoA distribution and dispersion patterns in Bacteria.</title>
        <authorList>
            <person name="Churro C."/>
            <person name="Semedo-Aguiar A.P."/>
            <person name="Silva A.D."/>
            <person name="Pereira-Leal J.B."/>
            <person name="Leite R.B."/>
        </authorList>
    </citation>
    <scope>NUCLEOTIDE SEQUENCE [LARGE SCALE GENOMIC DNA]</scope>
    <source>
        <strain evidence="1 2">IPMA8</strain>
    </source>
</reference>
<accession>A0ABX2D5Y9</accession>
<evidence type="ECO:0000313" key="1">
    <source>
        <dbReference type="EMBL" id="NQE38062.1"/>
    </source>
</evidence>
<keyword evidence="2" id="KW-1185">Reference proteome</keyword>
<proteinExistence type="predicted"/>
<gene>
    <name evidence="1" type="ORF">E5S67_05845</name>
</gene>
<sequence>MGDFAEDLGKINDSLDRVQIRSKGKRFYLRATFPPQPGDGDKPKRYEISNGYAAHSEGLRCAKAKAL</sequence>
<name>A0ABX2D5Y9_9CYAN</name>
<evidence type="ECO:0008006" key="3">
    <source>
        <dbReference type="Google" id="ProtNLM"/>
    </source>
</evidence>